<feature type="chain" id="PRO_5016809207" evidence="2">
    <location>
        <begin position="19"/>
        <end position="355"/>
    </location>
</feature>
<dbReference type="Pfam" id="PF14099">
    <property type="entry name" value="Polysacc_lyase"/>
    <property type="match status" value="1"/>
</dbReference>
<dbReference type="Pfam" id="PF18962">
    <property type="entry name" value="Por_Secre_tail"/>
    <property type="match status" value="1"/>
</dbReference>
<protein>
    <submittedName>
        <fullName evidence="4">Putative secreted protein (Por secretion system target)</fullName>
    </submittedName>
</protein>
<dbReference type="Proteomes" id="UP000251545">
    <property type="component" value="Unassembled WGS sequence"/>
</dbReference>
<sequence>MKKLIFTTIIYLCFYCSACGQVTLDANGPGNTYELINAVLAPGYNVVEAPDCSHPAFGRHINEVFDAELNTNVFRFFIHKTPDNDRCINFDRQRNEIKTYDKSPDNLLAVEGETVIYKWKFKIDAGFQPSSSFTHIHQIKSVGGPNASMPMYTLTLRKGSPDKLQLRYAETNTQTTLSETDLTPFKGTWVAVVETITYGSSGSYNISINRVSDNATLFNYSDNDIVNWQLGASIARPKWGIYRSLNNPTDLRDETVLFANFSIEEIENLDVDNFNSIRDTIVLVPNPTRGFVTLKTTKHIDYDAILLYDALGKQIPTTKRLKKLKLDVSDLNAGLYYIVFTKSKQPIQVLKCMIQ</sequence>
<evidence type="ECO:0000259" key="3">
    <source>
        <dbReference type="Pfam" id="PF18962"/>
    </source>
</evidence>
<keyword evidence="1 2" id="KW-0732">Signal</keyword>
<dbReference type="RefSeq" id="WP_105473495.1">
    <property type="nucleotide sequence ID" value="NZ_PVEO01000004.1"/>
</dbReference>
<evidence type="ECO:0000256" key="2">
    <source>
        <dbReference type="SAM" id="SignalP"/>
    </source>
</evidence>
<dbReference type="InterPro" id="IPR025975">
    <property type="entry name" value="Polysacc_lyase"/>
</dbReference>
<accession>A0A362X0G0</accession>
<organism evidence="4 5">
    <name type="scientific">Jejuia pallidilutea</name>
    <dbReference type="NCBI Taxonomy" id="504487"/>
    <lineage>
        <taxon>Bacteria</taxon>
        <taxon>Pseudomonadati</taxon>
        <taxon>Bacteroidota</taxon>
        <taxon>Flavobacteriia</taxon>
        <taxon>Flavobacteriales</taxon>
        <taxon>Flavobacteriaceae</taxon>
        <taxon>Jejuia</taxon>
    </lineage>
</organism>
<dbReference type="AlphaFoldDB" id="A0A362X0G0"/>
<evidence type="ECO:0000313" key="5">
    <source>
        <dbReference type="Proteomes" id="UP000251545"/>
    </source>
</evidence>
<comment type="caution">
    <text evidence="4">The sequence shown here is derived from an EMBL/GenBank/DDBJ whole genome shotgun (WGS) entry which is preliminary data.</text>
</comment>
<dbReference type="EMBL" id="PVEO01000004">
    <property type="protein sequence ID" value="PQV48868.1"/>
    <property type="molecule type" value="Genomic_DNA"/>
</dbReference>
<dbReference type="NCBIfam" id="TIGR04183">
    <property type="entry name" value="Por_Secre_tail"/>
    <property type="match status" value="1"/>
</dbReference>
<feature type="domain" description="Secretion system C-terminal sorting" evidence="3">
    <location>
        <begin position="285"/>
        <end position="347"/>
    </location>
</feature>
<dbReference type="InterPro" id="IPR026444">
    <property type="entry name" value="Secre_tail"/>
</dbReference>
<evidence type="ECO:0000313" key="4">
    <source>
        <dbReference type="EMBL" id="PQV48868.1"/>
    </source>
</evidence>
<name>A0A362X0G0_9FLAO</name>
<proteinExistence type="predicted"/>
<feature type="signal peptide" evidence="2">
    <location>
        <begin position="1"/>
        <end position="18"/>
    </location>
</feature>
<reference evidence="4 5" key="1">
    <citation type="submission" date="2018-02" db="EMBL/GenBank/DDBJ databases">
        <title>Genomic Encyclopedia of Archaeal and Bacterial Type Strains, Phase II (KMG-II): from individual species to whole genera.</title>
        <authorList>
            <person name="Goeker M."/>
        </authorList>
    </citation>
    <scope>NUCLEOTIDE SEQUENCE [LARGE SCALE GENOMIC DNA]</scope>
    <source>
        <strain evidence="4 5">DSM 21165</strain>
    </source>
</reference>
<evidence type="ECO:0000256" key="1">
    <source>
        <dbReference type="ARBA" id="ARBA00022729"/>
    </source>
</evidence>
<dbReference type="Gene3D" id="2.60.120.200">
    <property type="match status" value="1"/>
</dbReference>
<gene>
    <name evidence="4" type="ORF">CLV33_10473</name>
</gene>